<keyword evidence="2" id="KW-1185">Reference proteome</keyword>
<sequence>MLKRTIPDAELGEILGVDPRQIRRFRDRGIDPENPAELIETLATQSRTGALFFYLSRDGVIEKCNQQIAAARRRVALAKYAQ</sequence>
<accession>A0ABW2L243</accession>
<evidence type="ECO:0000313" key="1">
    <source>
        <dbReference type="EMBL" id="MFC7335753.1"/>
    </source>
</evidence>
<evidence type="ECO:0000313" key="2">
    <source>
        <dbReference type="Proteomes" id="UP001596472"/>
    </source>
</evidence>
<gene>
    <name evidence="1" type="ORF">ACFQY0_01085</name>
</gene>
<dbReference type="Proteomes" id="UP001596472">
    <property type="component" value="Unassembled WGS sequence"/>
</dbReference>
<organism evidence="1 2">
    <name type="scientific">Haloferula chungangensis</name>
    <dbReference type="NCBI Taxonomy" id="1048331"/>
    <lineage>
        <taxon>Bacteria</taxon>
        <taxon>Pseudomonadati</taxon>
        <taxon>Verrucomicrobiota</taxon>
        <taxon>Verrucomicrobiia</taxon>
        <taxon>Verrucomicrobiales</taxon>
        <taxon>Verrucomicrobiaceae</taxon>
        <taxon>Haloferula</taxon>
    </lineage>
</organism>
<protein>
    <submittedName>
        <fullName evidence="1">Uncharacterized protein</fullName>
    </submittedName>
</protein>
<proteinExistence type="predicted"/>
<dbReference type="EMBL" id="JBHTBS010000001">
    <property type="protein sequence ID" value="MFC7335753.1"/>
    <property type="molecule type" value="Genomic_DNA"/>
</dbReference>
<dbReference type="RefSeq" id="WP_379708184.1">
    <property type="nucleotide sequence ID" value="NZ_JBHTBS010000001.1"/>
</dbReference>
<comment type="caution">
    <text evidence="1">The sequence shown here is derived from an EMBL/GenBank/DDBJ whole genome shotgun (WGS) entry which is preliminary data.</text>
</comment>
<reference evidence="2" key="1">
    <citation type="journal article" date="2019" name="Int. J. Syst. Evol. Microbiol.">
        <title>The Global Catalogue of Microorganisms (GCM) 10K type strain sequencing project: providing services to taxonomists for standard genome sequencing and annotation.</title>
        <authorList>
            <consortium name="The Broad Institute Genomics Platform"/>
            <consortium name="The Broad Institute Genome Sequencing Center for Infectious Disease"/>
            <person name="Wu L."/>
            <person name="Ma J."/>
        </authorList>
    </citation>
    <scope>NUCLEOTIDE SEQUENCE [LARGE SCALE GENOMIC DNA]</scope>
    <source>
        <strain evidence="2">CGMCC 4.1467</strain>
    </source>
</reference>
<name>A0ABW2L243_9BACT</name>